<organism evidence="1 2">
    <name type="scientific">Ficus carica</name>
    <name type="common">Common fig</name>
    <dbReference type="NCBI Taxonomy" id="3494"/>
    <lineage>
        <taxon>Eukaryota</taxon>
        <taxon>Viridiplantae</taxon>
        <taxon>Streptophyta</taxon>
        <taxon>Embryophyta</taxon>
        <taxon>Tracheophyta</taxon>
        <taxon>Spermatophyta</taxon>
        <taxon>Magnoliopsida</taxon>
        <taxon>eudicotyledons</taxon>
        <taxon>Gunneridae</taxon>
        <taxon>Pentapetalae</taxon>
        <taxon>rosids</taxon>
        <taxon>fabids</taxon>
        <taxon>Rosales</taxon>
        <taxon>Moraceae</taxon>
        <taxon>Ficeae</taxon>
        <taxon>Ficus</taxon>
    </lineage>
</organism>
<evidence type="ECO:0000313" key="2">
    <source>
        <dbReference type="Proteomes" id="UP001187192"/>
    </source>
</evidence>
<comment type="caution">
    <text evidence="1">The sequence shown here is derived from an EMBL/GenBank/DDBJ whole genome shotgun (WGS) entry which is preliminary data.</text>
</comment>
<proteinExistence type="predicted"/>
<name>A0AA88ARH4_FICCA</name>
<dbReference type="Proteomes" id="UP001187192">
    <property type="component" value="Unassembled WGS sequence"/>
</dbReference>
<keyword evidence="2" id="KW-1185">Reference proteome</keyword>
<dbReference type="EMBL" id="BTGU01000029">
    <property type="protein sequence ID" value="GMN48796.1"/>
    <property type="molecule type" value="Genomic_DNA"/>
</dbReference>
<reference evidence="1" key="1">
    <citation type="submission" date="2023-07" db="EMBL/GenBank/DDBJ databases">
        <title>draft genome sequence of fig (Ficus carica).</title>
        <authorList>
            <person name="Takahashi T."/>
            <person name="Nishimura K."/>
        </authorList>
    </citation>
    <scope>NUCLEOTIDE SEQUENCE</scope>
</reference>
<accession>A0AA88ARH4</accession>
<sequence>MVDELEYGVESSWTKHYRFDMRVLLPNKVRLHLACLVRLRANGDLVGINWENRIQMWGASGEGKCLGTFLSIMKLEVSSLTVERASFQFMVAFIIIIRRQQMQIID</sequence>
<protein>
    <submittedName>
        <fullName evidence="1">Uncharacterized protein</fullName>
    </submittedName>
</protein>
<dbReference type="AlphaFoldDB" id="A0AA88ARH4"/>
<evidence type="ECO:0000313" key="1">
    <source>
        <dbReference type="EMBL" id="GMN48796.1"/>
    </source>
</evidence>
<gene>
    <name evidence="1" type="ORF">TIFTF001_017958</name>
</gene>